<evidence type="ECO:0000256" key="1">
    <source>
        <dbReference type="SAM" id="MobiDB-lite"/>
    </source>
</evidence>
<evidence type="ECO:0000313" key="2">
    <source>
        <dbReference type="EMBL" id="QPH47417.1"/>
    </source>
</evidence>
<protein>
    <submittedName>
        <fullName evidence="2">HK97 gp10 family phage protein</fullName>
    </submittedName>
</protein>
<gene>
    <name evidence="2" type="ORF">IZU98_13425</name>
</gene>
<evidence type="ECO:0000313" key="3">
    <source>
        <dbReference type="Proteomes" id="UP000594430"/>
    </source>
</evidence>
<feature type="region of interest" description="Disordered" evidence="1">
    <location>
        <begin position="99"/>
        <end position="121"/>
    </location>
</feature>
<sequence>MARRSRLTGDIKLRKTLRAIHQTMDNEVRGAMQDGAEKILASMKQFVPKDTGAGAAALTAYVAPSGLDAQIGLRGKKANRRYFYLRFLEYGTKGTFKGQENGRRAGRAANKTDGTNWFGKSPDIPAMPAHPWLRPAMDVNREVVLADIRAAVARTLDRASRGQ</sequence>
<dbReference type="Proteomes" id="UP000594430">
    <property type="component" value="Chromosome"/>
</dbReference>
<reference evidence="2 3" key="1">
    <citation type="submission" date="2020-11" db="EMBL/GenBank/DDBJ databases">
        <title>Pseudomonas fulva producing VIM-24.</title>
        <authorList>
            <person name="Liu S."/>
        </authorList>
    </citation>
    <scope>NUCLEOTIDE SEQUENCE [LARGE SCALE GENOMIC DNA]</scope>
    <source>
        <strain evidence="2 3">ZDHY414</strain>
    </source>
</reference>
<dbReference type="NCBIfam" id="TIGR01725">
    <property type="entry name" value="phge_HK97_gp10"/>
    <property type="match status" value="1"/>
</dbReference>
<accession>A0A7S9LE82</accession>
<organism evidence="2 3">
    <name type="scientific">Pseudomonas fulva</name>
    <dbReference type="NCBI Taxonomy" id="47880"/>
    <lineage>
        <taxon>Bacteria</taxon>
        <taxon>Pseudomonadati</taxon>
        <taxon>Pseudomonadota</taxon>
        <taxon>Gammaproteobacteria</taxon>
        <taxon>Pseudomonadales</taxon>
        <taxon>Pseudomonadaceae</taxon>
        <taxon>Pseudomonas</taxon>
    </lineage>
</organism>
<name>A0A7S9LE82_9PSED</name>
<dbReference type="EMBL" id="CP064946">
    <property type="protein sequence ID" value="QPH47417.1"/>
    <property type="molecule type" value="Genomic_DNA"/>
</dbReference>
<proteinExistence type="predicted"/>
<dbReference type="AlphaFoldDB" id="A0A7S9LE82"/>
<dbReference type="RefSeq" id="WP_196109989.1">
    <property type="nucleotide sequence ID" value="NZ_CP064943.1"/>
</dbReference>
<dbReference type="InterPro" id="IPR010064">
    <property type="entry name" value="HK97-gp10_tail"/>
</dbReference>